<accession>A0ABR2SWD0</accession>
<reference evidence="2 3" key="1">
    <citation type="journal article" date="2024" name="G3 (Bethesda)">
        <title>Genome assembly of Hibiscus sabdariffa L. provides insights into metabolisms of medicinal natural products.</title>
        <authorList>
            <person name="Kim T."/>
        </authorList>
    </citation>
    <scope>NUCLEOTIDE SEQUENCE [LARGE SCALE GENOMIC DNA]</scope>
    <source>
        <strain evidence="2">TK-2024</strain>
        <tissue evidence="2">Old leaves</tissue>
    </source>
</reference>
<proteinExistence type="predicted"/>
<dbReference type="EMBL" id="JBBPBN010000011">
    <property type="protein sequence ID" value="KAK9029560.1"/>
    <property type="molecule type" value="Genomic_DNA"/>
</dbReference>
<organism evidence="2 3">
    <name type="scientific">Hibiscus sabdariffa</name>
    <name type="common">roselle</name>
    <dbReference type="NCBI Taxonomy" id="183260"/>
    <lineage>
        <taxon>Eukaryota</taxon>
        <taxon>Viridiplantae</taxon>
        <taxon>Streptophyta</taxon>
        <taxon>Embryophyta</taxon>
        <taxon>Tracheophyta</taxon>
        <taxon>Spermatophyta</taxon>
        <taxon>Magnoliopsida</taxon>
        <taxon>eudicotyledons</taxon>
        <taxon>Gunneridae</taxon>
        <taxon>Pentapetalae</taxon>
        <taxon>rosids</taxon>
        <taxon>malvids</taxon>
        <taxon>Malvales</taxon>
        <taxon>Malvaceae</taxon>
        <taxon>Malvoideae</taxon>
        <taxon>Hibiscus</taxon>
    </lineage>
</organism>
<dbReference type="Proteomes" id="UP001396334">
    <property type="component" value="Unassembled WGS sequence"/>
</dbReference>
<evidence type="ECO:0000256" key="1">
    <source>
        <dbReference type="SAM" id="MobiDB-lite"/>
    </source>
</evidence>
<protein>
    <recommendedName>
        <fullName evidence="4">RING-type domain-containing protein</fullName>
    </recommendedName>
</protein>
<feature type="compositionally biased region" description="Polar residues" evidence="1">
    <location>
        <begin position="1"/>
        <end position="10"/>
    </location>
</feature>
<dbReference type="PANTHER" id="PTHR31150:SF6">
    <property type="entry name" value="ZINC ION BINDING PROTEIN"/>
    <property type="match status" value="1"/>
</dbReference>
<comment type="caution">
    <text evidence="2">The sequence shown here is derived from an EMBL/GenBank/DDBJ whole genome shotgun (WGS) entry which is preliminary data.</text>
</comment>
<dbReference type="Gene3D" id="3.30.40.10">
    <property type="entry name" value="Zinc/RING finger domain, C3HC4 (zinc finger)"/>
    <property type="match status" value="1"/>
</dbReference>
<name>A0ABR2SWD0_9ROSI</name>
<dbReference type="InterPro" id="IPR013083">
    <property type="entry name" value="Znf_RING/FYVE/PHD"/>
</dbReference>
<keyword evidence="3" id="KW-1185">Reference proteome</keyword>
<evidence type="ECO:0000313" key="2">
    <source>
        <dbReference type="EMBL" id="KAK9029560.1"/>
    </source>
</evidence>
<sequence>MESKQLTLNEAAQPLKDPAGLSKKSEISRIGTLIQSVKKKNKETAQPVSISAGLVNNGFDDCIVPLEKSCQNPAENVLSCGHAFHSQCLRLTIAEEKIRDPPCIICASILS</sequence>
<evidence type="ECO:0000313" key="3">
    <source>
        <dbReference type="Proteomes" id="UP001396334"/>
    </source>
</evidence>
<dbReference type="PANTHER" id="PTHR31150">
    <property type="entry name" value="EXPRESSED PROTEIN"/>
    <property type="match status" value="1"/>
</dbReference>
<feature type="region of interest" description="Disordered" evidence="1">
    <location>
        <begin position="1"/>
        <end position="23"/>
    </location>
</feature>
<evidence type="ECO:0008006" key="4">
    <source>
        <dbReference type="Google" id="ProtNLM"/>
    </source>
</evidence>
<gene>
    <name evidence="2" type="ORF">V6N11_026673</name>
</gene>